<name>A0A544QQP9_9EURY</name>
<sequence length="93" mass="10059">MKGFQSTQRIETAATSTAAATLRRGQRVLNDGRRALHTTVRWTAFWVAILLPLVYLPVLAIGIGPQPSSLGLGLLGCHLLALFAGHNHTHDHP</sequence>
<keyword evidence="3" id="KW-1185">Reference proteome</keyword>
<reference evidence="2 3" key="1">
    <citation type="submission" date="2019-02" db="EMBL/GenBank/DDBJ databases">
        <title>Halonotius sp. a new haloqrchaeon isolated from saline water.</title>
        <authorList>
            <person name="Duran-Viseras A."/>
            <person name="Sanchez-Porro C."/>
            <person name="Ventosa A."/>
        </authorList>
    </citation>
    <scope>NUCLEOTIDE SEQUENCE [LARGE SCALE GENOMIC DNA]</scope>
    <source>
        <strain evidence="2 3">F9-27</strain>
    </source>
</reference>
<dbReference type="Proteomes" id="UP000315385">
    <property type="component" value="Unassembled WGS sequence"/>
</dbReference>
<dbReference type="EMBL" id="SESI01000001">
    <property type="protein sequence ID" value="TQQ81773.1"/>
    <property type="molecule type" value="Genomic_DNA"/>
</dbReference>
<evidence type="ECO:0000256" key="1">
    <source>
        <dbReference type="SAM" id="Phobius"/>
    </source>
</evidence>
<evidence type="ECO:0000313" key="3">
    <source>
        <dbReference type="Proteomes" id="UP000315385"/>
    </source>
</evidence>
<protein>
    <submittedName>
        <fullName evidence="2">Uncharacterized protein</fullName>
    </submittedName>
</protein>
<dbReference type="InterPro" id="IPR058341">
    <property type="entry name" value="DUF8028"/>
</dbReference>
<organism evidence="2 3">
    <name type="scientific">Halonotius roseus</name>
    <dbReference type="NCBI Taxonomy" id="2511997"/>
    <lineage>
        <taxon>Archaea</taxon>
        <taxon>Methanobacteriati</taxon>
        <taxon>Methanobacteriota</taxon>
        <taxon>Stenosarchaea group</taxon>
        <taxon>Halobacteria</taxon>
        <taxon>Halobacteriales</taxon>
        <taxon>Haloferacaceae</taxon>
        <taxon>Halonotius</taxon>
    </lineage>
</organism>
<dbReference type="RefSeq" id="WP_142442423.1">
    <property type="nucleotide sequence ID" value="NZ_SESI01000001.1"/>
</dbReference>
<dbReference type="AlphaFoldDB" id="A0A544QQP9"/>
<evidence type="ECO:0000313" key="2">
    <source>
        <dbReference type="EMBL" id="TQQ81773.1"/>
    </source>
</evidence>
<gene>
    <name evidence="2" type="ORF">EWF95_02220</name>
</gene>
<dbReference type="OrthoDB" id="340775at2157"/>
<accession>A0A544QQP9</accession>
<keyword evidence="1" id="KW-1133">Transmembrane helix</keyword>
<comment type="caution">
    <text evidence="2">The sequence shown here is derived from an EMBL/GenBank/DDBJ whole genome shotgun (WGS) entry which is preliminary data.</text>
</comment>
<keyword evidence="1" id="KW-0812">Transmembrane</keyword>
<keyword evidence="1" id="KW-0472">Membrane</keyword>
<feature type="transmembrane region" description="Helical" evidence="1">
    <location>
        <begin position="43"/>
        <end position="63"/>
    </location>
</feature>
<dbReference type="Pfam" id="PF26071">
    <property type="entry name" value="DUF8028"/>
    <property type="match status" value="1"/>
</dbReference>
<proteinExistence type="predicted"/>